<reference evidence="1 2" key="1">
    <citation type="submission" date="2020-08" db="EMBL/GenBank/DDBJ databases">
        <title>Sequencing the genomes of 1000 actinobacteria strains.</title>
        <authorList>
            <person name="Klenk H.-P."/>
        </authorList>
    </citation>
    <scope>NUCLEOTIDE SEQUENCE [LARGE SCALE GENOMIC DNA]</scope>
    <source>
        <strain evidence="1 2">DSM 45859</strain>
    </source>
</reference>
<keyword evidence="2" id="KW-1185">Reference proteome</keyword>
<evidence type="ECO:0000313" key="2">
    <source>
        <dbReference type="Proteomes" id="UP000581769"/>
    </source>
</evidence>
<organism evidence="1 2">
    <name type="scientific">Amycolatopsis jiangsuensis</name>
    <dbReference type="NCBI Taxonomy" id="1181879"/>
    <lineage>
        <taxon>Bacteria</taxon>
        <taxon>Bacillati</taxon>
        <taxon>Actinomycetota</taxon>
        <taxon>Actinomycetes</taxon>
        <taxon>Pseudonocardiales</taxon>
        <taxon>Pseudonocardiaceae</taxon>
        <taxon>Amycolatopsis</taxon>
    </lineage>
</organism>
<evidence type="ECO:0000313" key="1">
    <source>
        <dbReference type="EMBL" id="MBB4686755.1"/>
    </source>
</evidence>
<gene>
    <name evidence="1" type="ORF">BJY18_004240</name>
</gene>
<comment type="caution">
    <text evidence="1">The sequence shown here is derived from an EMBL/GenBank/DDBJ whole genome shotgun (WGS) entry which is preliminary data.</text>
</comment>
<sequence length="209" mass="21704">MKYRAPSFDETLACVTRRAAHRCAVPLAGVATFRLSTKSPGRACPRLLAGVSITALQANRHISGEPPRLAEGTMVKMNKAFGVAAAAAALSAMTAAPANAGVMTVQDFAVFGGEVQMVVFGSGYHVDSVAISSQAGNFQGPAQFSFTYFATTSPTKSSTLICGGGSTGDGCYKKFSINATYSHGAGIRSCGSIKRVENNQNMGTACKDW</sequence>
<name>A0A840IZB3_9PSEU</name>
<proteinExistence type="predicted"/>
<accession>A0A840IZB3</accession>
<dbReference type="EMBL" id="JACHMG010000001">
    <property type="protein sequence ID" value="MBB4686755.1"/>
    <property type="molecule type" value="Genomic_DNA"/>
</dbReference>
<dbReference type="AlphaFoldDB" id="A0A840IZB3"/>
<protein>
    <submittedName>
        <fullName evidence="1">Uncharacterized protein</fullName>
    </submittedName>
</protein>
<dbReference type="Proteomes" id="UP000581769">
    <property type="component" value="Unassembled WGS sequence"/>
</dbReference>
<dbReference type="RefSeq" id="WP_184781565.1">
    <property type="nucleotide sequence ID" value="NZ_JACHMG010000001.1"/>
</dbReference>